<evidence type="ECO:0000259" key="3">
    <source>
        <dbReference type="Pfam" id="PF01966"/>
    </source>
</evidence>
<evidence type="ECO:0000313" key="5">
    <source>
        <dbReference type="Proteomes" id="UP001519343"/>
    </source>
</evidence>
<dbReference type="Gene3D" id="1.10.3210.10">
    <property type="entry name" value="Hypothetical protein af1432"/>
    <property type="match status" value="1"/>
</dbReference>
<dbReference type="CDD" id="cd04492">
    <property type="entry name" value="YhaM_OBF_like"/>
    <property type="match status" value="1"/>
</dbReference>
<dbReference type="InterPro" id="IPR012340">
    <property type="entry name" value="NA-bd_OB-fold"/>
</dbReference>
<gene>
    <name evidence="4" type="ORF">J2Z37_001731</name>
</gene>
<dbReference type="PANTHER" id="PTHR37294:SF1">
    <property type="entry name" value="3'-5' EXORIBONUCLEASE YHAM"/>
    <property type="match status" value="1"/>
</dbReference>
<dbReference type="InterPro" id="IPR050798">
    <property type="entry name" value="YhaM_exoribonuc/phosphodiest"/>
</dbReference>
<dbReference type="InterPro" id="IPR006674">
    <property type="entry name" value="HD_domain"/>
</dbReference>
<dbReference type="EMBL" id="JAGGKT010000003">
    <property type="protein sequence ID" value="MBP1931730.1"/>
    <property type="molecule type" value="Genomic_DNA"/>
</dbReference>
<protein>
    <submittedName>
        <fullName evidence="4">3'-5' exoribonuclease</fullName>
        <ecNumber evidence="4">3.1.-.-</ecNumber>
    </submittedName>
</protein>
<dbReference type="Gene3D" id="2.40.50.140">
    <property type="entry name" value="Nucleic acid-binding proteins"/>
    <property type="match status" value="1"/>
</dbReference>
<dbReference type="GO" id="GO:0016787">
    <property type="term" value="F:hydrolase activity"/>
    <property type="evidence" value="ECO:0007669"/>
    <property type="project" value="UniProtKB-KW"/>
</dbReference>
<reference evidence="4 5" key="1">
    <citation type="submission" date="2021-03" db="EMBL/GenBank/DDBJ databases">
        <title>Genomic Encyclopedia of Type Strains, Phase IV (KMG-IV): sequencing the most valuable type-strain genomes for metagenomic binning, comparative biology and taxonomic classification.</title>
        <authorList>
            <person name="Goeker M."/>
        </authorList>
    </citation>
    <scope>NUCLEOTIDE SEQUENCE [LARGE SCALE GENOMIC DNA]</scope>
    <source>
        <strain evidence="4 5">DSM 24738</strain>
    </source>
</reference>
<dbReference type="InterPro" id="IPR004365">
    <property type="entry name" value="NA-bd_OB_tRNA"/>
</dbReference>
<dbReference type="Pfam" id="PF01336">
    <property type="entry name" value="tRNA_anti-codon"/>
    <property type="match status" value="1"/>
</dbReference>
<name>A0ABS4GN73_9BACL</name>
<dbReference type="Pfam" id="PF01966">
    <property type="entry name" value="HD"/>
    <property type="match status" value="1"/>
</dbReference>
<dbReference type="PANTHER" id="PTHR37294">
    <property type="entry name" value="3'-5' EXORIBONUCLEASE YHAM"/>
    <property type="match status" value="1"/>
</dbReference>
<proteinExistence type="predicted"/>
<dbReference type="EC" id="3.1.-.-" evidence="4"/>
<evidence type="ECO:0000259" key="2">
    <source>
        <dbReference type="Pfam" id="PF01336"/>
    </source>
</evidence>
<keyword evidence="1 4" id="KW-0378">Hydrolase</keyword>
<comment type="caution">
    <text evidence="4">The sequence shown here is derived from an EMBL/GenBank/DDBJ whole genome shotgun (WGS) entry which is preliminary data.</text>
</comment>
<keyword evidence="5" id="KW-1185">Reference proteome</keyword>
<evidence type="ECO:0000313" key="4">
    <source>
        <dbReference type="EMBL" id="MBP1931730.1"/>
    </source>
</evidence>
<dbReference type="RefSeq" id="WP_209809804.1">
    <property type="nucleotide sequence ID" value="NZ_JAGGKT010000003.1"/>
</dbReference>
<sequence length="315" mass="35295">MLIKDMADRCEFLGFYLIKNATVKQTADNKNYLDMVISDTTGEIPLKFWDISDMDKETYFAGLVVKIKGTVSLYREKLQAKVSKIRLATDEDGVQVSDLVKTAPVPPVDLLAIIDNTIASIGHAKMKQIVEFCVSRVKEQLLSYPAGKSVHHAYYGGLAYHMVRMLELADFVCKQRPFLNQDLLKSGILLHDLCKVEEFEGGEQGIVTEYTMRGNLLGHISIISNWIHEAALRFHIQPQDDVVTALQHLVLTHHGKLEYGSPVLPQLPEALALSQIDMLDSRMQAVEDMISASNETCVTSIRAIDGGRMYKLNLE</sequence>
<dbReference type="Proteomes" id="UP001519343">
    <property type="component" value="Unassembled WGS sequence"/>
</dbReference>
<dbReference type="SUPFAM" id="SSF109604">
    <property type="entry name" value="HD-domain/PDEase-like"/>
    <property type="match status" value="1"/>
</dbReference>
<dbReference type="SUPFAM" id="SSF50249">
    <property type="entry name" value="Nucleic acid-binding proteins"/>
    <property type="match status" value="1"/>
</dbReference>
<organism evidence="4 5">
    <name type="scientific">Ammoniphilus resinae</name>
    <dbReference type="NCBI Taxonomy" id="861532"/>
    <lineage>
        <taxon>Bacteria</taxon>
        <taxon>Bacillati</taxon>
        <taxon>Bacillota</taxon>
        <taxon>Bacilli</taxon>
        <taxon>Bacillales</taxon>
        <taxon>Paenibacillaceae</taxon>
        <taxon>Aneurinibacillus group</taxon>
        <taxon>Ammoniphilus</taxon>
    </lineage>
</organism>
<feature type="domain" description="HD" evidence="3">
    <location>
        <begin position="159"/>
        <end position="280"/>
    </location>
</feature>
<feature type="domain" description="OB" evidence="2">
    <location>
        <begin position="22"/>
        <end position="87"/>
    </location>
</feature>
<accession>A0ABS4GN73</accession>
<evidence type="ECO:0000256" key="1">
    <source>
        <dbReference type="ARBA" id="ARBA00022801"/>
    </source>
</evidence>